<dbReference type="Gene3D" id="3.40.1410.10">
    <property type="entry name" value="Chorismate lyase-like"/>
    <property type="match status" value="1"/>
</dbReference>
<sequence length="192" mass="21349">MLDFSHHFPITLAAKWQHEVEEYLPPELHSWLYDAQSLTARLKAHCKEFKVVVIGQEQQLCIEQDACDHIPVGEPVIVREVLLYCDDVPQVFARSLMPLATLTGDEAFLSDLGTKPLGQVIFNSPFLKRGDFSVAKFDAQSSVAALANALTLPASDVLWGRRSIFFLHDKPLAVAEVFLPHAFAYQTEGGTA</sequence>
<accession>A0A7Y0Q848</accession>
<comment type="catalytic activity">
    <reaction evidence="4">
        <text>chorismate = 4-hydroxybenzoate + pyruvate</text>
        <dbReference type="Rhea" id="RHEA:16505"/>
        <dbReference type="ChEBI" id="CHEBI:15361"/>
        <dbReference type="ChEBI" id="CHEBI:17879"/>
        <dbReference type="ChEBI" id="CHEBI:29748"/>
        <dbReference type="EC" id="4.1.3.40"/>
    </reaction>
</comment>
<keyword evidence="6" id="KW-1185">Reference proteome</keyword>
<proteinExistence type="inferred from homology"/>
<feature type="binding site" evidence="4">
    <location>
        <position position="176"/>
    </location>
    <ligand>
        <name>substrate</name>
    </ligand>
</feature>
<dbReference type="EMBL" id="JABBXH010000006">
    <property type="protein sequence ID" value="NMP33078.1"/>
    <property type="molecule type" value="Genomic_DNA"/>
</dbReference>
<reference evidence="5 6" key="1">
    <citation type="submission" date="2020-04" db="EMBL/GenBank/DDBJ databases">
        <title>Thalassotalea sp. M1531, isolated from the surface of marine red alga.</title>
        <authorList>
            <person name="Pang L."/>
            <person name="Lu D.-C."/>
        </authorList>
    </citation>
    <scope>NUCLEOTIDE SEQUENCE [LARGE SCALE GENOMIC DNA]</scope>
    <source>
        <strain evidence="5 6">M1531</strain>
    </source>
</reference>
<name>A0A7Y0Q848_9GAMM</name>
<dbReference type="InterPro" id="IPR028978">
    <property type="entry name" value="Chorismate_lyase_/UTRA_dom_sf"/>
</dbReference>
<gene>
    <name evidence="4" type="primary">ubiC</name>
    <name evidence="5" type="ORF">HII17_16085</name>
</gene>
<dbReference type="GO" id="GO:0006744">
    <property type="term" value="P:ubiquinone biosynthetic process"/>
    <property type="evidence" value="ECO:0007669"/>
    <property type="project" value="UniProtKB-UniRule"/>
</dbReference>
<dbReference type="EC" id="4.1.3.40" evidence="4"/>
<evidence type="ECO:0000256" key="2">
    <source>
        <dbReference type="ARBA" id="ARBA00022688"/>
    </source>
</evidence>
<keyword evidence="1 4" id="KW-0963">Cytoplasm</keyword>
<dbReference type="UniPathway" id="UPA00232"/>
<feature type="binding site" evidence="4">
    <location>
        <position position="117"/>
    </location>
    <ligand>
        <name>substrate</name>
    </ligand>
</feature>
<dbReference type="GO" id="GO:0008813">
    <property type="term" value="F:chorismate lyase activity"/>
    <property type="evidence" value="ECO:0007669"/>
    <property type="project" value="UniProtKB-UniRule"/>
</dbReference>
<dbReference type="RefSeq" id="WP_169076397.1">
    <property type="nucleotide sequence ID" value="NZ_JABBXH010000006.1"/>
</dbReference>
<comment type="caution">
    <text evidence="4">Lacks conserved residue(s) required for the propagation of feature annotation.</text>
</comment>
<evidence type="ECO:0000313" key="6">
    <source>
        <dbReference type="Proteomes" id="UP000568664"/>
    </source>
</evidence>
<evidence type="ECO:0000256" key="1">
    <source>
        <dbReference type="ARBA" id="ARBA00022490"/>
    </source>
</evidence>
<dbReference type="HAMAP" id="MF_01632">
    <property type="entry name" value="UbiC"/>
    <property type="match status" value="1"/>
</dbReference>
<dbReference type="AlphaFoldDB" id="A0A7Y0Q848"/>
<dbReference type="GO" id="GO:0005829">
    <property type="term" value="C:cytosol"/>
    <property type="evidence" value="ECO:0007669"/>
    <property type="project" value="TreeGrafter"/>
</dbReference>
<evidence type="ECO:0000256" key="3">
    <source>
        <dbReference type="ARBA" id="ARBA00023239"/>
    </source>
</evidence>
<protein>
    <recommendedName>
        <fullName evidence="4">Probable chorismate pyruvate-lyase</fullName>
        <shortName evidence="4">CL</shortName>
        <shortName evidence="4">CPL</shortName>
        <ecNumber evidence="4">4.1.3.40</ecNumber>
    </recommendedName>
</protein>
<comment type="pathway">
    <text evidence="4">Cofactor biosynthesis; ubiquinone biosynthesis.</text>
</comment>
<dbReference type="PANTHER" id="PTHR38683">
    <property type="entry name" value="CHORISMATE PYRUVATE-LYASE"/>
    <property type="match status" value="1"/>
</dbReference>
<dbReference type="GO" id="GO:0042866">
    <property type="term" value="P:pyruvate biosynthetic process"/>
    <property type="evidence" value="ECO:0007669"/>
    <property type="project" value="UniProtKB-UniRule"/>
</dbReference>
<organism evidence="5 6">
    <name type="scientific">Thalassotalea algicola</name>
    <dbReference type="NCBI Taxonomy" id="2716224"/>
    <lineage>
        <taxon>Bacteria</taxon>
        <taxon>Pseudomonadati</taxon>
        <taxon>Pseudomonadota</taxon>
        <taxon>Gammaproteobacteria</taxon>
        <taxon>Alteromonadales</taxon>
        <taxon>Colwelliaceae</taxon>
        <taxon>Thalassotalea</taxon>
    </lineage>
</organism>
<keyword evidence="2 4" id="KW-0831">Ubiquinone biosynthesis</keyword>
<dbReference type="PANTHER" id="PTHR38683:SF1">
    <property type="entry name" value="CHORISMATE PYRUVATE-LYASE"/>
    <property type="match status" value="1"/>
</dbReference>
<dbReference type="SUPFAM" id="SSF64288">
    <property type="entry name" value="Chorismate lyase-like"/>
    <property type="match status" value="1"/>
</dbReference>
<comment type="caution">
    <text evidence="5">The sequence shown here is derived from an EMBL/GenBank/DDBJ whole genome shotgun (WGS) entry which is preliminary data.</text>
</comment>
<comment type="function">
    <text evidence="4">Removes the pyruvyl group from chorismate, with concomitant aromatization of the ring, to provide 4-hydroxybenzoate (4HB) for the ubiquinone pathway.</text>
</comment>
<evidence type="ECO:0000256" key="4">
    <source>
        <dbReference type="HAMAP-Rule" id="MF_01632"/>
    </source>
</evidence>
<keyword evidence="4" id="KW-0670">Pyruvate</keyword>
<dbReference type="Pfam" id="PF04345">
    <property type="entry name" value="Chor_lyase"/>
    <property type="match status" value="1"/>
</dbReference>
<evidence type="ECO:0000313" key="5">
    <source>
        <dbReference type="EMBL" id="NMP33078.1"/>
    </source>
</evidence>
<keyword evidence="3 4" id="KW-0456">Lyase</keyword>
<comment type="subcellular location">
    <subcellularLocation>
        <location evidence="4">Cytoplasm</location>
    </subcellularLocation>
</comment>
<feature type="binding site" evidence="4">
    <location>
        <position position="79"/>
    </location>
    <ligand>
        <name>substrate</name>
    </ligand>
</feature>
<dbReference type="Proteomes" id="UP000568664">
    <property type="component" value="Unassembled WGS sequence"/>
</dbReference>
<comment type="similarity">
    <text evidence="4">Belongs to the UbiC family.</text>
</comment>
<dbReference type="InterPro" id="IPR007440">
    <property type="entry name" value="Chorismate--pyruvate_lyase"/>
</dbReference>